<dbReference type="Pfam" id="PF16491">
    <property type="entry name" value="Peptidase_M48_N"/>
    <property type="match status" value="1"/>
</dbReference>
<gene>
    <name evidence="12" type="ordered locus">MROS_0392</name>
</gene>
<proteinExistence type="inferred from homology"/>
<keyword evidence="5 8" id="KW-0482">Metalloprotease</keyword>
<keyword evidence="13" id="KW-1185">Reference proteome</keyword>
<evidence type="ECO:0000313" key="13">
    <source>
        <dbReference type="Proteomes" id="UP000009011"/>
    </source>
</evidence>
<accession>I6Z3A8</accession>
<feature type="domain" description="Peptidase M48" evidence="10">
    <location>
        <begin position="161"/>
        <end position="363"/>
    </location>
</feature>
<keyword evidence="1 8" id="KW-0645">Protease</keyword>
<keyword evidence="4 7" id="KW-0862">Zinc</keyword>
<evidence type="ECO:0000256" key="3">
    <source>
        <dbReference type="ARBA" id="ARBA00022801"/>
    </source>
</evidence>
<dbReference type="PANTHER" id="PTHR10120">
    <property type="entry name" value="CAAX PRENYL PROTEASE 1"/>
    <property type="match status" value="1"/>
</dbReference>
<dbReference type="Proteomes" id="UP000009011">
    <property type="component" value="Chromosome"/>
</dbReference>
<evidence type="ECO:0000256" key="4">
    <source>
        <dbReference type="ARBA" id="ARBA00022833"/>
    </source>
</evidence>
<dbReference type="HOGENOM" id="CLU_025947_1_1_10"/>
<feature type="transmembrane region" description="Helical" evidence="9">
    <location>
        <begin position="245"/>
        <end position="272"/>
    </location>
</feature>
<evidence type="ECO:0000256" key="8">
    <source>
        <dbReference type="RuleBase" id="RU003983"/>
    </source>
</evidence>
<keyword evidence="9" id="KW-0472">Membrane</keyword>
<sequence>MRSEDKSKEYNRIKIILAVSNTVLSFTLLIMFVAVGLSDRLERLALSFNGNDYVALILFVVFFGLIINSLLLPVDFYEDYLLEHKYGLSNQNITMWIKERLKSLAVSGAIGIPLILIFYWTLKKFGNLWWLPFGFVTFLFSTLLARILPQVIMPLFYKITPLENDRIKNKIKELFDKAGLKVESVVKFNMSKNTRKANAAFTGLGKTKRILLADTLLDNYTPEQIITVIAHELGHYRKKHIIKNIIIGTVFSFLSFYLAAELYANAVVWFGYDNIYRIAALPLLLICLGFIMIVFTPLTNYISRKFEYEADEYAVETTGYKEDFINTLVSLSEQNLADKDPHPLVEWFFYSHPSLKKRIGYIEKL</sequence>
<dbReference type="eggNOG" id="COG0501">
    <property type="taxonomic scope" value="Bacteria"/>
</dbReference>
<dbReference type="OrthoDB" id="9781930at2"/>
<dbReference type="GO" id="GO:0004222">
    <property type="term" value="F:metalloendopeptidase activity"/>
    <property type="evidence" value="ECO:0007669"/>
    <property type="project" value="InterPro"/>
</dbReference>
<feature type="domain" description="CAAX prenyl protease 1 N-terminal" evidence="11">
    <location>
        <begin position="5"/>
        <end position="158"/>
    </location>
</feature>
<evidence type="ECO:0000259" key="11">
    <source>
        <dbReference type="Pfam" id="PF16491"/>
    </source>
</evidence>
<name>I6Z3A8_MELRP</name>
<feature type="transmembrane region" description="Helical" evidence="9">
    <location>
        <begin position="128"/>
        <end position="148"/>
    </location>
</feature>
<protein>
    <submittedName>
        <fullName evidence="12">Ste24 endopeptidase</fullName>
    </submittedName>
</protein>
<keyword evidence="2 7" id="KW-0479">Metal-binding</keyword>
<evidence type="ECO:0000256" key="7">
    <source>
        <dbReference type="PIRSR" id="PIRSR627057-2"/>
    </source>
</evidence>
<evidence type="ECO:0000313" key="12">
    <source>
        <dbReference type="EMBL" id="AFN73635.1"/>
    </source>
</evidence>
<dbReference type="CDD" id="cd07343">
    <property type="entry name" value="M48A_Zmpste24p_like"/>
    <property type="match status" value="1"/>
</dbReference>
<evidence type="ECO:0000259" key="10">
    <source>
        <dbReference type="Pfam" id="PF01435"/>
    </source>
</evidence>
<evidence type="ECO:0000256" key="5">
    <source>
        <dbReference type="ARBA" id="ARBA00023049"/>
    </source>
</evidence>
<feature type="binding site" evidence="7">
    <location>
        <position position="307"/>
    </location>
    <ligand>
        <name>Zn(2+)</name>
        <dbReference type="ChEBI" id="CHEBI:29105"/>
        <note>catalytic</note>
    </ligand>
</feature>
<keyword evidence="9" id="KW-1133">Transmembrane helix</keyword>
<dbReference type="GO" id="GO:0071586">
    <property type="term" value="P:CAAX-box protein processing"/>
    <property type="evidence" value="ECO:0007669"/>
    <property type="project" value="InterPro"/>
</dbReference>
<feature type="transmembrane region" description="Helical" evidence="9">
    <location>
        <begin position="12"/>
        <end position="33"/>
    </location>
</feature>
<keyword evidence="3 8" id="KW-0378">Hydrolase</keyword>
<organism evidence="12 13">
    <name type="scientific">Melioribacter roseus (strain DSM 23840 / JCM 17771 / VKM B-2668 / P3M-2)</name>
    <dbReference type="NCBI Taxonomy" id="1191523"/>
    <lineage>
        <taxon>Bacteria</taxon>
        <taxon>Pseudomonadati</taxon>
        <taxon>Ignavibacteriota</taxon>
        <taxon>Ignavibacteria</taxon>
        <taxon>Ignavibacteriales</taxon>
        <taxon>Melioribacteraceae</taxon>
        <taxon>Melioribacter</taxon>
    </lineage>
</organism>
<dbReference type="RefSeq" id="WP_014855072.1">
    <property type="nucleotide sequence ID" value="NC_018178.1"/>
</dbReference>
<dbReference type="AlphaFoldDB" id="I6Z3A8"/>
<evidence type="ECO:0000256" key="2">
    <source>
        <dbReference type="ARBA" id="ARBA00022723"/>
    </source>
</evidence>
<feature type="transmembrane region" description="Helical" evidence="9">
    <location>
        <begin position="278"/>
        <end position="298"/>
    </location>
</feature>
<evidence type="ECO:0000256" key="1">
    <source>
        <dbReference type="ARBA" id="ARBA00022670"/>
    </source>
</evidence>
<dbReference type="KEGG" id="mro:MROS_0392"/>
<dbReference type="InterPro" id="IPR032456">
    <property type="entry name" value="Peptidase_M48_N"/>
</dbReference>
<dbReference type="InterPro" id="IPR001915">
    <property type="entry name" value="Peptidase_M48"/>
</dbReference>
<dbReference type="PATRIC" id="fig|1191523.3.peg.409"/>
<feature type="active site" evidence="6">
    <location>
        <position position="232"/>
    </location>
</feature>
<dbReference type="Gene3D" id="3.30.2010.10">
    <property type="entry name" value="Metalloproteases ('zincins'), catalytic domain"/>
    <property type="match status" value="1"/>
</dbReference>
<dbReference type="Pfam" id="PF01435">
    <property type="entry name" value="Peptidase_M48"/>
    <property type="match status" value="1"/>
</dbReference>
<reference evidence="12 13" key="1">
    <citation type="journal article" date="2013" name="PLoS ONE">
        <title>Genomic analysis of Melioribacter roseus, facultatively anaerobic organotrophic bacterium representing a novel deep lineage within Bacteriodetes/Chlorobi group.</title>
        <authorList>
            <person name="Kadnikov V.V."/>
            <person name="Mardanov A.V."/>
            <person name="Podosokorskaya O.A."/>
            <person name="Gavrilov S.N."/>
            <person name="Kublanov I.V."/>
            <person name="Beletsky A.V."/>
            <person name="Bonch-Osmolovskaya E.A."/>
            <person name="Ravin N.V."/>
        </authorList>
    </citation>
    <scope>NUCLEOTIDE SEQUENCE [LARGE SCALE GENOMIC DNA]</scope>
    <source>
        <strain evidence="13">JCM 17771 / P3M-2</strain>
    </source>
</reference>
<evidence type="ECO:0000256" key="6">
    <source>
        <dbReference type="PIRSR" id="PIRSR627057-1"/>
    </source>
</evidence>
<feature type="transmembrane region" description="Helical" evidence="9">
    <location>
        <begin position="53"/>
        <end position="72"/>
    </location>
</feature>
<feature type="transmembrane region" description="Helical" evidence="9">
    <location>
        <begin position="104"/>
        <end position="122"/>
    </location>
</feature>
<comment type="cofactor">
    <cofactor evidence="7 8">
        <name>Zn(2+)</name>
        <dbReference type="ChEBI" id="CHEBI:29105"/>
    </cofactor>
    <text evidence="7 8">Binds 1 zinc ion per subunit.</text>
</comment>
<comment type="similarity">
    <text evidence="8">Belongs to the peptidase M48 family.</text>
</comment>
<feature type="active site" description="Proton donor" evidence="6">
    <location>
        <position position="311"/>
    </location>
</feature>
<dbReference type="GO" id="GO:0046872">
    <property type="term" value="F:metal ion binding"/>
    <property type="evidence" value="ECO:0007669"/>
    <property type="project" value="UniProtKB-KW"/>
</dbReference>
<dbReference type="STRING" id="1191523.MROS_0392"/>
<dbReference type="EMBL" id="CP003557">
    <property type="protein sequence ID" value="AFN73635.1"/>
    <property type="molecule type" value="Genomic_DNA"/>
</dbReference>
<evidence type="ECO:0000256" key="9">
    <source>
        <dbReference type="SAM" id="Phobius"/>
    </source>
</evidence>
<feature type="binding site" evidence="7">
    <location>
        <position position="235"/>
    </location>
    <ligand>
        <name>Zn(2+)</name>
        <dbReference type="ChEBI" id="CHEBI:29105"/>
        <note>catalytic</note>
    </ligand>
</feature>
<feature type="binding site" evidence="7">
    <location>
        <position position="231"/>
    </location>
    <ligand>
        <name>Zn(2+)</name>
        <dbReference type="ChEBI" id="CHEBI:29105"/>
        <note>catalytic</note>
    </ligand>
</feature>
<keyword evidence="9" id="KW-0812">Transmembrane</keyword>
<dbReference type="InterPro" id="IPR027057">
    <property type="entry name" value="CAXX_Prtase_1"/>
</dbReference>